<comment type="subcellular location">
    <subcellularLocation>
        <location evidence="1">Cell outer membrane</location>
    </subcellularLocation>
</comment>
<gene>
    <name evidence="7" type="ORF">UFOPK2044_00744</name>
</gene>
<dbReference type="Gene3D" id="1.25.40.390">
    <property type="match status" value="1"/>
</dbReference>
<sequence length="531" mass="58483">MKKIYSILVISSLLFMASCSKDFLDVKPQQSVLTEDVFKSMATSRAAVNGLYSMMQSYSYYGRDAMVIPEVLSDNATRSVRTGNRYTGMNTVTHTATDANVSRMWSQMYQIVTNTNAIIANEANIKKIATSLEQEEAAQLVGEAYAVRALVYFDLMKFFARPLNFTADGSHLGVPLVIKPIVNITEVVYPARNTAAEVYAQIDKDITAAIALLPQTGNVISNGVVNNTLFKIRMNRFSTLALKARVSVYKQDWASAADAANQVIASGRYALYTFGNMLQDFRTQNSAESIFEIANNTNDNPGVDSYAYLCSQQGYGEMLGTRNSMNSRSTGTTLSTFRGLYEAYSATDVRRGFVALGDRNSLGGETNVPLPTKYINISTYMENIKVLRFAEMYLIRGEANARLAVANSNPALLTNSLTDINLIRKSRDTASATRPFNAVLTGTPPSGSISANGYLDSIIVERRKEFAFEGQRLFDLNRTQISFVKISSGGNATSRLIQYSATTSNFYNRTILPIPVTQVQNNPNMVQNPGF</sequence>
<protein>
    <submittedName>
        <fullName evidence="7">Unannotated protein</fullName>
    </submittedName>
</protein>
<accession>A0A6J6JJA5</accession>
<name>A0A6J6JJA5_9ZZZZ</name>
<evidence type="ECO:0000256" key="1">
    <source>
        <dbReference type="ARBA" id="ARBA00004442"/>
    </source>
</evidence>
<feature type="domain" description="SusD-like N-terminal" evidence="6">
    <location>
        <begin position="22"/>
        <end position="217"/>
    </location>
</feature>
<evidence type="ECO:0000256" key="3">
    <source>
        <dbReference type="ARBA" id="ARBA00023136"/>
    </source>
</evidence>
<evidence type="ECO:0000259" key="6">
    <source>
        <dbReference type="Pfam" id="PF14322"/>
    </source>
</evidence>
<keyword evidence="4" id="KW-0998">Cell outer membrane</keyword>
<proteinExistence type="predicted"/>
<evidence type="ECO:0000256" key="4">
    <source>
        <dbReference type="ARBA" id="ARBA00023237"/>
    </source>
</evidence>
<dbReference type="InterPro" id="IPR011990">
    <property type="entry name" value="TPR-like_helical_dom_sf"/>
</dbReference>
<keyword evidence="3" id="KW-0472">Membrane</keyword>
<dbReference type="InterPro" id="IPR012944">
    <property type="entry name" value="SusD_RagB_dom"/>
</dbReference>
<dbReference type="SUPFAM" id="SSF48452">
    <property type="entry name" value="TPR-like"/>
    <property type="match status" value="1"/>
</dbReference>
<keyword evidence="2" id="KW-0732">Signal</keyword>
<dbReference type="PROSITE" id="PS51257">
    <property type="entry name" value="PROKAR_LIPOPROTEIN"/>
    <property type="match status" value="1"/>
</dbReference>
<dbReference type="AlphaFoldDB" id="A0A6J6JJA5"/>
<dbReference type="Pfam" id="PF14322">
    <property type="entry name" value="SusD-like_3"/>
    <property type="match status" value="1"/>
</dbReference>
<dbReference type="InterPro" id="IPR033985">
    <property type="entry name" value="SusD-like_N"/>
</dbReference>
<dbReference type="GO" id="GO:0009279">
    <property type="term" value="C:cell outer membrane"/>
    <property type="evidence" value="ECO:0007669"/>
    <property type="project" value="UniProtKB-SubCell"/>
</dbReference>
<feature type="domain" description="RagB/SusD" evidence="5">
    <location>
        <begin position="375"/>
        <end position="531"/>
    </location>
</feature>
<dbReference type="Pfam" id="PF07980">
    <property type="entry name" value="SusD_RagB"/>
    <property type="match status" value="1"/>
</dbReference>
<organism evidence="7">
    <name type="scientific">freshwater metagenome</name>
    <dbReference type="NCBI Taxonomy" id="449393"/>
    <lineage>
        <taxon>unclassified sequences</taxon>
        <taxon>metagenomes</taxon>
        <taxon>ecological metagenomes</taxon>
    </lineage>
</organism>
<dbReference type="EMBL" id="CAEZVO010000110">
    <property type="protein sequence ID" value="CAB4637222.1"/>
    <property type="molecule type" value="Genomic_DNA"/>
</dbReference>
<evidence type="ECO:0000259" key="5">
    <source>
        <dbReference type="Pfam" id="PF07980"/>
    </source>
</evidence>
<reference evidence="7" key="1">
    <citation type="submission" date="2020-05" db="EMBL/GenBank/DDBJ databases">
        <authorList>
            <person name="Chiriac C."/>
            <person name="Salcher M."/>
            <person name="Ghai R."/>
            <person name="Kavagutti S V."/>
        </authorList>
    </citation>
    <scope>NUCLEOTIDE SEQUENCE</scope>
</reference>
<evidence type="ECO:0000313" key="7">
    <source>
        <dbReference type="EMBL" id="CAB4637222.1"/>
    </source>
</evidence>
<evidence type="ECO:0000256" key="2">
    <source>
        <dbReference type="ARBA" id="ARBA00022729"/>
    </source>
</evidence>
<dbReference type="CDD" id="cd08977">
    <property type="entry name" value="SusD"/>
    <property type="match status" value="1"/>
</dbReference>